<sequence>MTTSPPTMTLARIGLAVCLGAALGVAAPPVRADMNAALEKGCLNCHGNPPRGKAPTIAALAARYASAAGDEQRIQQLADRLREHHLFGGVPAHERLTAEEAERFVRWLVAGGG</sequence>
<keyword evidence="3" id="KW-1185">Reference proteome</keyword>
<feature type="chain" id="PRO_5021993974" evidence="1">
    <location>
        <begin position="33"/>
        <end position="113"/>
    </location>
</feature>
<dbReference type="EMBL" id="VJOM01000001">
    <property type="protein sequence ID" value="TSE33960.1"/>
    <property type="molecule type" value="Genomic_DNA"/>
</dbReference>
<name>A0A554XDP8_9BURK</name>
<gene>
    <name evidence="2" type="ORF">Ttaiw_00019</name>
</gene>
<dbReference type="AlphaFoldDB" id="A0A554XDP8"/>
<dbReference type="InterPro" id="IPR036909">
    <property type="entry name" value="Cyt_c-like_dom_sf"/>
</dbReference>
<dbReference type="GO" id="GO:0009055">
    <property type="term" value="F:electron transfer activity"/>
    <property type="evidence" value="ECO:0007669"/>
    <property type="project" value="InterPro"/>
</dbReference>
<dbReference type="SUPFAM" id="SSF46626">
    <property type="entry name" value="Cytochrome c"/>
    <property type="match status" value="1"/>
</dbReference>
<evidence type="ECO:0000256" key="1">
    <source>
        <dbReference type="SAM" id="SignalP"/>
    </source>
</evidence>
<feature type="signal peptide" evidence="1">
    <location>
        <begin position="1"/>
        <end position="32"/>
    </location>
</feature>
<dbReference type="STRING" id="307486.GCA_000807215_00054"/>
<organism evidence="2 3">
    <name type="scientific">Tepidimonas taiwanensis</name>
    <dbReference type="NCBI Taxonomy" id="307486"/>
    <lineage>
        <taxon>Bacteria</taxon>
        <taxon>Pseudomonadati</taxon>
        <taxon>Pseudomonadota</taxon>
        <taxon>Betaproteobacteria</taxon>
        <taxon>Burkholderiales</taxon>
        <taxon>Tepidimonas</taxon>
    </lineage>
</organism>
<comment type="caution">
    <text evidence="2">The sequence shown here is derived from an EMBL/GenBank/DDBJ whole genome shotgun (WGS) entry which is preliminary data.</text>
</comment>
<proteinExistence type="predicted"/>
<evidence type="ECO:0000313" key="3">
    <source>
        <dbReference type="Proteomes" id="UP000317763"/>
    </source>
</evidence>
<dbReference type="Gene3D" id="1.10.760.10">
    <property type="entry name" value="Cytochrome c-like domain"/>
    <property type="match status" value="1"/>
</dbReference>
<dbReference type="RefSeq" id="WP_143897306.1">
    <property type="nucleotide sequence ID" value="NZ_CP083911.1"/>
</dbReference>
<dbReference type="Proteomes" id="UP000317763">
    <property type="component" value="Unassembled WGS sequence"/>
</dbReference>
<keyword evidence="1" id="KW-0732">Signal</keyword>
<evidence type="ECO:0000313" key="2">
    <source>
        <dbReference type="EMBL" id="TSE33960.1"/>
    </source>
</evidence>
<reference evidence="2 3" key="1">
    <citation type="submission" date="2019-07" db="EMBL/GenBank/DDBJ databases">
        <title>Tepidimonas taiwanensis I1-1 draft genome.</title>
        <authorList>
            <person name="Da Costa M.S."/>
            <person name="Froufe H.J.C."/>
            <person name="Egas C."/>
            <person name="Albuquerque L."/>
        </authorList>
    </citation>
    <scope>NUCLEOTIDE SEQUENCE [LARGE SCALE GENOMIC DNA]</scope>
    <source>
        <strain evidence="2 3">I1-1</strain>
    </source>
</reference>
<dbReference type="OrthoDB" id="8910827at2"/>
<accession>A0A554XDP8</accession>
<dbReference type="GO" id="GO:0020037">
    <property type="term" value="F:heme binding"/>
    <property type="evidence" value="ECO:0007669"/>
    <property type="project" value="InterPro"/>
</dbReference>
<dbReference type="GO" id="GO:0046872">
    <property type="term" value="F:metal ion binding"/>
    <property type="evidence" value="ECO:0007669"/>
    <property type="project" value="UniProtKB-KW"/>
</dbReference>
<protein>
    <submittedName>
        <fullName evidence="2">Uncharacterized protein</fullName>
    </submittedName>
</protein>